<keyword evidence="3" id="KW-1185">Reference proteome</keyword>
<sequence>MKESEGEEESEPEEDPEEDPGEEGDKSKEISDAQPTGASIDCPSINSRNPSQPSELSSSTHSFHSSDMSRVWSSSSAPSQ</sequence>
<evidence type="ECO:0000313" key="2">
    <source>
        <dbReference type="EMBL" id="MED6184172.1"/>
    </source>
</evidence>
<feature type="compositionally biased region" description="Polar residues" evidence="1">
    <location>
        <begin position="44"/>
        <end position="53"/>
    </location>
</feature>
<feature type="compositionally biased region" description="Low complexity" evidence="1">
    <location>
        <begin position="54"/>
        <end position="80"/>
    </location>
</feature>
<evidence type="ECO:0000256" key="1">
    <source>
        <dbReference type="SAM" id="MobiDB-lite"/>
    </source>
</evidence>
<reference evidence="2 3" key="1">
    <citation type="journal article" date="2023" name="Plants (Basel)">
        <title>Bridging the Gap: Combining Genomics and Transcriptomics Approaches to Understand Stylosanthes scabra, an Orphan Legume from the Brazilian Caatinga.</title>
        <authorList>
            <person name="Ferreira-Neto J.R.C."/>
            <person name="da Silva M.D."/>
            <person name="Binneck E."/>
            <person name="de Melo N.F."/>
            <person name="da Silva R.H."/>
            <person name="de Melo A.L.T.M."/>
            <person name="Pandolfi V."/>
            <person name="Bustamante F.O."/>
            <person name="Brasileiro-Vidal A.C."/>
            <person name="Benko-Iseppon A.M."/>
        </authorList>
    </citation>
    <scope>NUCLEOTIDE SEQUENCE [LARGE SCALE GENOMIC DNA]</scope>
    <source>
        <tissue evidence="2">Leaves</tissue>
    </source>
</reference>
<protein>
    <submittedName>
        <fullName evidence="2">Uncharacterized protein</fullName>
    </submittedName>
</protein>
<comment type="caution">
    <text evidence="2">The sequence shown here is derived from an EMBL/GenBank/DDBJ whole genome shotgun (WGS) entry which is preliminary data.</text>
</comment>
<proteinExistence type="predicted"/>
<accession>A0ABU6WEG4</accession>
<organism evidence="2 3">
    <name type="scientific">Stylosanthes scabra</name>
    <dbReference type="NCBI Taxonomy" id="79078"/>
    <lineage>
        <taxon>Eukaryota</taxon>
        <taxon>Viridiplantae</taxon>
        <taxon>Streptophyta</taxon>
        <taxon>Embryophyta</taxon>
        <taxon>Tracheophyta</taxon>
        <taxon>Spermatophyta</taxon>
        <taxon>Magnoliopsida</taxon>
        <taxon>eudicotyledons</taxon>
        <taxon>Gunneridae</taxon>
        <taxon>Pentapetalae</taxon>
        <taxon>rosids</taxon>
        <taxon>fabids</taxon>
        <taxon>Fabales</taxon>
        <taxon>Fabaceae</taxon>
        <taxon>Papilionoideae</taxon>
        <taxon>50 kb inversion clade</taxon>
        <taxon>dalbergioids sensu lato</taxon>
        <taxon>Dalbergieae</taxon>
        <taxon>Pterocarpus clade</taxon>
        <taxon>Stylosanthes</taxon>
    </lineage>
</organism>
<feature type="compositionally biased region" description="Acidic residues" evidence="1">
    <location>
        <begin position="1"/>
        <end position="22"/>
    </location>
</feature>
<dbReference type="Proteomes" id="UP001341840">
    <property type="component" value="Unassembled WGS sequence"/>
</dbReference>
<dbReference type="EMBL" id="JASCZI010181513">
    <property type="protein sequence ID" value="MED6184172.1"/>
    <property type="molecule type" value="Genomic_DNA"/>
</dbReference>
<name>A0ABU6WEG4_9FABA</name>
<feature type="region of interest" description="Disordered" evidence="1">
    <location>
        <begin position="1"/>
        <end position="80"/>
    </location>
</feature>
<evidence type="ECO:0000313" key="3">
    <source>
        <dbReference type="Proteomes" id="UP001341840"/>
    </source>
</evidence>
<gene>
    <name evidence="2" type="ORF">PIB30_044913</name>
</gene>